<dbReference type="PROSITE" id="PS50887">
    <property type="entry name" value="GGDEF"/>
    <property type="match status" value="1"/>
</dbReference>
<dbReference type="Proteomes" id="UP000294911">
    <property type="component" value="Unassembled WGS sequence"/>
</dbReference>
<dbReference type="AlphaFoldDB" id="A0A4R2QYN3"/>
<proteinExistence type="predicted"/>
<dbReference type="PANTHER" id="PTHR44757">
    <property type="entry name" value="DIGUANYLATE CYCLASE DGCP"/>
    <property type="match status" value="1"/>
</dbReference>
<reference evidence="5 6" key="1">
    <citation type="submission" date="2019-03" db="EMBL/GenBank/DDBJ databases">
        <title>Genomic Encyclopedia of Type Strains, Phase IV (KMG-IV): sequencing the most valuable type-strain genomes for metagenomic binning, comparative biology and taxonomic classification.</title>
        <authorList>
            <person name="Goeker M."/>
        </authorList>
    </citation>
    <scope>NUCLEOTIDE SEQUENCE [LARGE SCALE GENOMIC DNA]</scope>
    <source>
        <strain evidence="5 6">DSM 45765</strain>
    </source>
</reference>
<dbReference type="SUPFAM" id="SSF55785">
    <property type="entry name" value="PYP-like sensor domain (PAS domain)"/>
    <property type="match status" value="1"/>
</dbReference>
<evidence type="ECO:0000313" key="6">
    <source>
        <dbReference type="Proteomes" id="UP000294911"/>
    </source>
</evidence>
<dbReference type="InterPro" id="IPR000160">
    <property type="entry name" value="GGDEF_dom"/>
</dbReference>
<dbReference type="PROSITE" id="PS50113">
    <property type="entry name" value="PAC"/>
    <property type="match status" value="1"/>
</dbReference>
<dbReference type="InterPro" id="IPR000700">
    <property type="entry name" value="PAS-assoc_C"/>
</dbReference>
<feature type="domain" description="PAS" evidence="1">
    <location>
        <begin position="155"/>
        <end position="225"/>
    </location>
</feature>
<dbReference type="SMART" id="SM00091">
    <property type="entry name" value="PAS"/>
    <property type="match status" value="1"/>
</dbReference>
<dbReference type="InterPro" id="IPR029787">
    <property type="entry name" value="Nucleotide_cyclase"/>
</dbReference>
<dbReference type="OrthoDB" id="23692at2"/>
<dbReference type="Pfam" id="PF13426">
    <property type="entry name" value="PAS_9"/>
    <property type="match status" value="1"/>
</dbReference>
<accession>A0A4R2QYN3</accession>
<dbReference type="InterPro" id="IPR035965">
    <property type="entry name" value="PAS-like_dom_sf"/>
</dbReference>
<dbReference type="Gene3D" id="3.20.20.450">
    <property type="entry name" value="EAL domain"/>
    <property type="match status" value="1"/>
</dbReference>
<dbReference type="SMART" id="SM00267">
    <property type="entry name" value="GGDEF"/>
    <property type="match status" value="1"/>
</dbReference>
<dbReference type="SMART" id="SM00086">
    <property type="entry name" value="PAC"/>
    <property type="match status" value="1"/>
</dbReference>
<dbReference type="SUPFAM" id="SSF141868">
    <property type="entry name" value="EAL domain-like"/>
    <property type="match status" value="1"/>
</dbReference>
<dbReference type="InterPro" id="IPR000014">
    <property type="entry name" value="PAS"/>
</dbReference>
<dbReference type="Pfam" id="PF00563">
    <property type="entry name" value="EAL"/>
    <property type="match status" value="1"/>
</dbReference>
<protein>
    <submittedName>
        <fullName evidence="5">Diguanylate cyclase/phosphodiesterase with PAS/PAC sensor(S)</fullName>
    </submittedName>
</protein>
<evidence type="ECO:0000259" key="4">
    <source>
        <dbReference type="PROSITE" id="PS50887"/>
    </source>
</evidence>
<name>A0A4R2QYN3_9PSEU</name>
<evidence type="ECO:0000259" key="3">
    <source>
        <dbReference type="PROSITE" id="PS50883"/>
    </source>
</evidence>
<dbReference type="PANTHER" id="PTHR44757:SF2">
    <property type="entry name" value="BIOFILM ARCHITECTURE MAINTENANCE PROTEIN MBAA"/>
    <property type="match status" value="1"/>
</dbReference>
<feature type="domain" description="GGDEF" evidence="4">
    <location>
        <begin position="311"/>
        <end position="445"/>
    </location>
</feature>
<dbReference type="InterPro" id="IPR001610">
    <property type="entry name" value="PAC"/>
</dbReference>
<comment type="caution">
    <text evidence="5">The sequence shown here is derived from an EMBL/GenBank/DDBJ whole genome shotgun (WGS) entry which is preliminary data.</text>
</comment>
<dbReference type="CDD" id="cd00130">
    <property type="entry name" value="PAS"/>
    <property type="match status" value="1"/>
</dbReference>
<evidence type="ECO:0000313" key="5">
    <source>
        <dbReference type="EMBL" id="TCP54319.1"/>
    </source>
</evidence>
<dbReference type="EMBL" id="SLXQ01000003">
    <property type="protein sequence ID" value="TCP54319.1"/>
    <property type="molecule type" value="Genomic_DNA"/>
</dbReference>
<dbReference type="InterPro" id="IPR043128">
    <property type="entry name" value="Rev_trsase/Diguanyl_cyclase"/>
</dbReference>
<feature type="domain" description="PAC" evidence="2">
    <location>
        <begin position="229"/>
        <end position="281"/>
    </location>
</feature>
<dbReference type="NCBIfam" id="TIGR00254">
    <property type="entry name" value="GGDEF"/>
    <property type="match status" value="1"/>
</dbReference>
<dbReference type="InterPro" id="IPR001633">
    <property type="entry name" value="EAL_dom"/>
</dbReference>
<dbReference type="Gene3D" id="3.30.70.270">
    <property type="match status" value="1"/>
</dbReference>
<organism evidence="5 6">
    <name type="scientific">Tamaricihabitans halophyticus</name>
    <dbReference type="NCBI Taxonomy" id="1262583"/>
    <lineage>
        <taxon>Bacteria</taxon>
        <taxon>Bacillati</taxon>
        <taxon>Actinomycetota</taxon>
        <taxon>Actinomycetes</taxon>
        <taxon>Pseudonocardiales</taxon>
        <taxon>Pseudonocardiaceae</taxon>
        <taxon>Tamaricihabitans</taxon>
    </lineage>
</organism>
<dbReference type="CDD" id="cd01948">
    <property type="entry name" value="EAL"/>
    <property type="match status" value="1"/>
</dbReference>
<dbReference type="CDD" id="cd01949">
    <property type="entry name" value="GGDEF"/>
    <property type="match status" value="1"/>
</dbReference>
<dbReference type="Pfam" id="PF00990">
    <property type="entry name" value="GGDEF"/>
    <property type="match status" value="1"/>
</dbReference>
<dbReference type="InterPro" id="IPR035919">
    <property type="entry name" value="EAL_sf"/>
</dbReference>
<dbReference type="SUPFAM" id="SSF55073">
    <property type="entry name" value="Nucleotide cyclase"/>
    <property type="match status" value="1"/>
</dbReference>
<dbReference type="NCBIfam" id="TIGR00229">
    <property type="entry name" value="sensory_box"/>
    <property type="match status" value="1"/>
</dbReference>
<evidence type="ECO:0000259" key="2">
    <source>
        <dbReference type="PROSITE" id="PS50113"/>
    </source>
</evidence>
<dbReference type="RefSeq" id="WP_132877068.1">
    <property type="nucleotide sequence ID" value="NZ_SLXQ01000003.1"/>
</dbReference>
<dbReference type="InterPro" id="IPR052155">
    <property type="entry name" value="Biofilm_reg_signaling"/>
</dbReference>
<gene>
    <name evidence="5" type="ORF">EV191_103364</name>
</gene>
<evidence type="ECO:0000259" key="1">
    <source>
        <dbReference type="PROSITE" id="PS50112"/>
    </source>
</evidence>
<dbReference type="PROSITE" id="PS50883">
    <property type="entry name" value="EAL"/>
    <property type="match status" value="1"/>
</dbReference>
<dbReference type="Gene3D" id="3.30.450.20">
    <property type="entry name" value="PAS domain"/>
    <property type="match status" value="1"/>
</dbReference>
<keyword evidence="6" id="KW-1185">Reference proteome</keyword>
<sequence>MASGVRIERSARVLRDRGRTVEPYVREWGMELRRTSHLALSGTALLDRLGEFCAALSQMFLEDTWHEDTAQWLGAELVRLNATSPEALASTMDLIASELAPRFGRLEVGRCGQIQGAVAAGYVAELRGRVLDEQESVRVAMVQAVERAESDRYTTAARFSAVFSQTSVGVAISDMRGNTVRVNRSMAELLGRAVDEAAELRFPEFFYAAEPDEVWQSYQRLLAGAVDQHAMEKQFDRPDGTVVWTHISASVIKDSRGEPEYLVFLVTDITERYQLAERLRHQATHDPLTGLANRSLFHEQLRASFRSGAASRVGLCFLDLDGFKVINDSLGHDVGDQLLVAVASRLNALVTGENQLLARMGGDEFVALIKDSGGTAEPIELAERILHCLAEPVHIGGHELSVSASIGIVERELVGSTPEEIMRDADITLYWAKDDGRNRWACYDSVRNARELTRFTLSATMPAALEREEFFVEYQPIVGLAEENLLGVEALVRWQHPTLGVLGPDRFVDLAEETGLIVPLGRWVLRTACAQGAEWLRRYGDQAPVVSVNLAARQARDPAIVGDVAATLYEFGLPADRLQLELTESDIMGPTGESLDVLHKLADMGVRIAIDDFGTGYSNLAYLRRLPVHVLKIAGAFMEGLRGSDRSDWPVDVKIVESLVSMAHVLGLTVTAEAVETRAQLDQLRWLGCDSGQGWLFAKAGPPGRIDEWLDRAGSLAG</sequence>
<dbReference type="SMART" id="SM00052">
    <property type="entry name" value="EAL"/>
    <property type="match status" value="1"/>
</dbReference>
<feature type="domain" description="EAL" evidence="3">
    <location>
        <begin position="454"/>
        <end position="714"/>
    </location>
</feature>
<dbReference type="PROSITE" id="PS50112">
    <property type="entry name" value="PAS"/>
    <property type="match status" value="1"/>
</dbReference>